<dbReference type="AlphaFoldDB" id="A0A1H2T4N6"/>
<name>A0A1H2T4N6_9FLAO</name>
<dbReference type="RefSeq" id="WP_016420328.1">
    <property type="nucleotide sequence ID" value="NZ_FNND01000002.1"/>
</dbReference>
<dbReference type="Pfam" id="PF14281">
    <property type="entry name" value="PDDEXK_4"/>
    <property type="match status" value="1"/>
</dbReference>
<keyword evidence="2" id="KW-1185">Reference proteome</keyword>
<dbReference type="GeneID" id="85016170"/>
<organism evidence="1 2">
    <name type="scientific">Capnocytophaga granulosa</name>
    <dbReference type="NCBI Taxonomy" id="45242"/>
    <lineage>
        <taxon>Bacteria</taxon>
        <taxon>Pseudomonadati</taxon>
        <taxon>Bacteroidota</taxon>
        <taxon>Flavobacteriia</taxon>
        <taxon>Flavobacteriales</taxon>
        <taxon>Flavobacteriaceae</taxon>
        <taxon>Capnocytophaga</taxon>
    </lineage>
</organism>
<evidence type="ECO:0000313" key="1">
    <source>
        <dbReference type="EMBL" id="SDW38229.1"/>
    </source>
</evidence>
<gene>
    <name evidence="1" type="ORF">SAMN05444420_10270</name>
</gene>
<dbReference type="OrthoDB" id="6346224at2"/>
<accession>A0A1H2T4N6</accession>
<dbReference type="EMBL" id="FNND01000002">
    <property type="protein sequence ID" value="SDW38229.1"/>
    <property type="molecule type" value="Genomic_DNA"/>
</dbReference>
<proteinExistence type="predicted"/>
<dbReference type="InterPro" id="IPR029470">
    <property type="entry name" value="PDDEXK_4"/>
</dbReference>
<reference evidence="1 2" key="1">
    <citation type="submission" date="2016-10" db="EMBL/GenBank/DDBJ databases">
        <authorList>
            <person name="Varghese N."/>
            <person name="Submissions S."/>
        </authorList>
    </citation>
    <scope>NUCLEOTIDE SEQUENCE [LARGE SCALE GENOMIC DNA]</scope>
    <source>
        <strain evidence="1 2">DSM 11449</strain>
    </source>
</reference>
<sequence length="541" mass="64534">MKNIVSLFKHLSNINRAYEIVKKSTNEDFNIFSILRMETDEVNTHSRFIAELLNPKGSHFQEEKFLELFIKYFNDLRRIEDNNNFLNSPIELNPKKSVVEVEKYIAPKTKEEGGRLDIAISEGKENFICIENKIYAGEQENQMERYYNYAKKAAKQHHIFFLTLFGDKPSSIHSEDCIIYNISYKKHIVEWLELCKKEVADNAIIRETINQYINLIKKLTYQTINKEMEKDIQDLILKNYSESSLIYKSFEKAIYNPINVIIENLSRKISSYLQNQNSKWHIFHTGTLNSLSDRGRIFIKPKFFNDNGSIAIEEFNPLTTAQHFGHRVFYGLFNKNPNLQIPFPMSYPENKKEGWLNYEFCPIFEGIELKTDEDNFIELLTNETKMQELTEHLYESFIQYFEKYAEDYLNFLNGEQLDLTNFLNNPVKKLKNINILEIYYLFENTFNISNYKNVTKKWIYDNRCFVVDFNNRLACDLYIENEEMFLDCLHRDNKDIKHLIPTNYEIRPDTRYRFFLKGETLAQKFKDFEDNYINFIDIKIA</sequence>
<evidence type="ECO:0000313" key="2">
    <source>
        <dbReference type="Proteomes" id="UP000182771"/>
    </source>
</evidence>
<comment type="caution">
    <text evidence="1">The sequence shown here is derived from an EMBL/GenBank/DDBJ whole genome shotgun (WGS) entry which is preliminary data.</text>
</comment>
<protein>
    <submittedName>
        <fullName evidence="1">PD-(D/E)XK nuclease superfamily protein</fullName>
    </submittedName>
</protein>
<dbReference type="Proteomes" id="UP000182771">
    <property type="component" value="Unassembled WGS sequence"/>
</dbReference>